<evidence type="ECO:0000256" key="1">
    <source>
        <dbReference type="SAM" id="MobiDB-lite"/>
    </source>
</evidence>
<organism evidence="3 4">
    <name type="scientific">Caenorhabditis bovis</name>
    <dbReference type="NCBI Taxonomy" id="2654633"/>
    <lineage>
        <taxon>Eukaryota</taxon>
        <taxon>Metazoa</taxon>
        <taxon>Ecdysozoa</taxon>
        <taxon>Nematoda</taxon>
        <taxon>Chromadorea</taxon>
        <taxon>Rhabditida</taxon>
        <taxon>Rhabditina</taxon>
        <taxon>Rhabditomorpha</taxon>
        <taxon>Rhabditoidea</taxon>
        <taxon>Rhabditidae</taxon>
        <taxon>Peloderinae</taxon>
        <taxon>Caenorhabditis</taxon>
    </lineage>
</organism>
<keyword evidence="2" id="KW-0732">Signal</keyword>
<keyword evidence="4" id="KW-1185">Reference proteome</keyword>
<reference evidence="3 4" key="1">
    <citation type="submission" date="2020-04" db="EMBL/GenBank/DDBJ databases">
        <authorList>
            <person name="Laetsch R D."/>
            <person name="Stevens L."/>
            <person name="Kumar S."/>
            <person name="Blaxter L. M."/>
        </authorList>
    </citation>
    <scope>NUCLEOTIDE SEQUENCE [LARGE SCALE GENOMIC DNA]</scope>
</reference>
<evidence type="ECO:0000313" key="3">
    <source>
        <dbReference type="EMBL" id="CAB3397941.1"/>
    </source>
</evidence>
<comment type="caution">
    <text evidence="3">The sequence shown here is derived from an EMBL/GenBank/DDBJ whole genome shotgun (WGS) entry which is preliminary data.</text>
</comment>
<proteinExistence type="predicted"/>
<feature type="signal peptide" evidence="2">
    <location>
        <begin position="1"/>
        <end position="16"/>
    </location>
</feature>
<evidence type="ECO:0000256" key="2">
    <source>
        <dbReference type="SAM" id="SignalP"/>
    </source>
</evidence>
<evidence type="ECO:0000313" key="4">
    <source>
        <dbReference type="Proteomes" id="UP000494206"/>
    </source>
</evidence>
<feature type="region of interest" description="Disordered" evidence="1">
    <location>
        <begin position="91"/>
        <end position="114"/>
    </location>
</feature>
<feature type="chain" id="PRO_5035778720" description="SXP/RAL-2 family protein Ani s 5-like cation-binding domain-containing protein" evidence="2">
    <location>
        <begin position="17"/>
        <end position="144"/>
    </location>
</feature>
<accession>A0A8S1E8T3</accession>
<gene>
    <name evidence="3" type="ORF">CBOVIS_LOCUS1281</name>
</gene>
<sequence length="144" mass="16647">MRRLLVSTFLIVSAAAVGYKDVENEVVKRKDEIIGDGTEIKDPKHLRFFVKTNKVEPEFIEKSFKLSEESNDEIMKRLQKKLDEFAQQIREQSEKERIQNKDQPAETKAETKSKRAADQIGSLLGYIDAAKKFIDEHDLTVTYI</sequence>
<protein>
    <recommendedName>
        <fullName evidence="5">SXP/RAL-2 family protein Ani s 5-like cation-binding domain-containing protein</fullName>
    </recommendedName>
</protein>
<dbReference type="Proteomes" id="UP000494206">
    <property type="component" value="Unassembled WGS sequence"/>
</dbReference>
<name>A0A8S1E8T3_9PELO</name>
<dbReference type="AlphaFoldDB" id="A0A8S1E8T3"/>
<evidence type="ECO:0008006" key="5">
    <source>
        <dbReference type="Google" id="ProtNLM"/>
    </source>
</evidence>
<dbReference type="EMBL" id="CADEPM010000001">
    <property type="protein sequence ID" value="CAB3397941.1"/>
    <property type="molecule type" value="Genomic_DNA"/>
</dbReference>